<feature type="chain" id="PRO_5005212298" evidence="1">
    <location>
        <begin position="18"/>
        <end position="1007"/>
    </location>
</feature>
<dbReference type="EMBL" id="CP012109">
    <property type="protein sequence ID" value="AKQ70426.1"/>
    <property type="molecule type" value="Genomic_DNA"/>
</dbReference>
<evidence type="ECO:0000256" key="1">
    <source>
        <dbReference type="SAM" id="SignalP"/>
    </source>
</evidence>
<dbReference type="Pfam" id="PF05345">
    <property type="entry name" value="He_PIG"/>
    <property type="match status" value="6"/>
</dbReference>
<dbReference type="Pfam" id="PF03372">
    <property type="entry name" value="Exo_endo_phos"/>
    <property type="match status" value="1"/>
</dbReference>
<accession>A0A0H4X420</accession>
<feature type="domain" description="LTD" evidence="2">
    <location>
        <begin position="839"/>
        <end position="974"/>
    </location>
</feature>
<dbReference type="InterPro" id="IPR013783">
    <property type="entry name" value="Ig-like_fold"/>
</dbReference>
<dbReference type="Pfam" id="PF00932">
    <property type="entry name" value="LTD"/>
    <property type="match status" value="1"/>
</dbReference>
<keyword evidence="4" id="KW-1185">Reference proteome</keyword>
<dbReference type="GO" id="GO:0004527">
    <property type="term" value="F:exonuclease activity"/>
    <property type="evidence" value="ECO:0007669"/>
    <property type="project" value="UniProtKB-KW"/>
</dbReference>
<dbReference type="GO" id="GO:0004519">
    <property type="term" value="F:endonuclease activity"/>
    <property type="evidence" value="ECO:0007669"/>
    <property type="project" value="UniProtKB-KW"/>
</dbReference>
<dbReference type="PANTHER" id="PTHR37494">
    <property type="entry name" value="HEMAGGLUTININ"/>
    <property type="match status" value="1"/>
</dbReference>
<dbReference type="InterPro" id="IPR036415">
    <property type="entry name" value="Lamin_tail_dom_sf"/>
</dbReference>
<dbReference type="Gene3D" id="3.60.10.10">
    <property type="entry name" value="Endonuclease/exonuclease/phosphatase"/>
    <property type="match status" value="1"/>
</dbReference>
<dbReference type="GO" id="GO:0016020">
    <property type="term" value="C:membrane"/>
    <property type="evidence" value="ECO:0007669"/>
    <property type="project" value="InterPro"/>
</dbReference>
<dbReference type="Proteomes" id="UP000009026">
    <property type="component" value="Chromosome"/>
</dbReference>
<dbReference type="AlphaFoldDB" id="A0A0H4X420"/>
<keyword evidence="3" id="KW-0378">Hydrolase</keyword>
<keyword evidence="3" id="KW-0540">Nuclease</keyword>
<evidence type="ECO:0000313" key="4">
    <source>
        <dbReference type="Proteomes" id="UP000009026"/>
    </source>
</evidence>
<dbReference type="Gene3D" id="2.60.40.10">
    <property type="entry name" value="Immunoglobulins"/>
    <property type="match status" value="6"/>
</dbReference>
<keyword evidence="1" id="KW-0732">Signal</keyword>
<sequence length="1007" mass="105065">MRVHPALPLLLALLLTACPGSTPPDSDGTGPRLAITTASLPFASVAQAYRNDLAASGGTPAYSWRVVQGALPSGLSLSTLGEITGTPQSAGTASFEAEVRDSRGNTARNSFALEVRHTELRIAASALPDAYLGETYSANIPASGGVGSQTWTLVEGTLPTGMRLDSQGAVSGTPTTSGTFSLTVRVQDANGLTDQRTVELSAFSLPSIAGGTLDPALSSAAYSARLTATGGRPPLTFRITSGSLPAGLRLEADTVLGTPSAASTTSFTVEAQDANGRAASGTFRLTVEGGLGISPQSAPDAYTATPYRQSLSALNGRAPFAWAMASGTLPSGVRLTAAGVLEGTPSSVGTSTFSIRVTDADARTATRSLSIVVYRPPTVTGPAQQLDGYVAQGFSATYSATDGKPPYTFTLTGELPAGMRLFPAGSMTGTPTASGNTTGQVVVTDANGRTNSRTVAFTIYERPAITTTSLPEARINVPYSTQLQATGGKAPLTWRNLGAVLPPGLTLSTSGVISGTTTNAQEVALTAVVTDANAQESYRELTLTIRGGGGTFTVGHWNLEWFGAPNQGPPDSTSPGGATDDLQIAHARDIIRDSGVNVWGLVEMVDAADFATLKAQLPGYDGFLANDTAYVPNGTAYYSNGEQKPGILYDSSLTLQNVQLILTAYDSDFGGRPPLRVDFTTRIHGVNTPLVVIVLHMKAFADETSYSQRQRSSAALKDYLDNQLPTERVLVIGDWNDDVDQSITRGGNGAYLPTPFAAFVEDTQRYTFITAPLSSAGERTTVSYRDVIDHTLASNEMAVDYLSGSVQILRPDLSIPLPNYGNIVSDHYPVISRYALGGSGGETDPQPVPRVIINEVLPNEPIPPGQTLPDTQYEFIELYNAGNTAVNLSGWSLTDAATVRHVFASGTTLSPGGVIVVYGGPRGFPPGTPNTVVASSGGLGLNNDSDIVSLLTPSGEYADTMLYGETLDNVSYNRSPDLTPNAGFTYHHIVSPGRNSSPGRRANGSAF</sequence>
<dbReference type="PATRIC" id="fig|1297742.4.peg.7466"/>
<dbReference type="GO" id="GO:0005509">
    <property type="term" value="F:calcium ion binding"/>
    <property type="evidence" value="ECO:0007669"/>
    <property type="project" value="InterPro"/>
</dbReference>
<dbReference type="SUPFAM" id="SSF56219">
    <property type="entry name" value="DNase I-like"/>
    <property type="match status" value="1"/>
</dbReference>
<dbReference type="SUPFAM" id="SSF49313">
    <property type="entry name" value="Cadherin-like"/>
    <property type="match status" value="4"/>
</dbReference>
<feature type="signal peptide" evidence="1">
    <location>
        <begin position="1"/>
        <end position="17"/>
    </location>
</feature>
<dbReference type="eggNOG" id="COG0708">
    <property type="taxonomic scope" value="Bacteria"/>
</dbReference>
<dbReference type="InterPro" id="IPR036691">
    <property type="entry name" value="Endo/exonu/phosph_ase_sf"/>
</dbReference>
<dbReference type="OrthoDB" id="5500612at2"/>
<protein>
    <submittedName>
        <fullName evidence="3">Endonuclease/exonuclease/phosphatase family protein</fullName>
    </submittedName>
</protein>
<keyword evidence="3" id="KW-0269">Exonuclease</keyword>
<dbReference type="InterPro" id="IPR005135">
    <property type="entry name" value="Endo/exonuclease/phosphatase"/>
</dbReference>
<evidence type="ECO:0000259" key="2">
    <source>
        <dbReference type="PROSITE" id="PS51841"/>
    </source>
</evidence>
<dbReference type="InterPro" id="IPR015919">
    <property type="entry name" value="Cadherin-like_sf"/>
</dbReference>
<dbReference type="SUPFAM" id="SSF74853">
    <property type="entry name" value="Lamin A/C globular tail domain"/>
    <property type="match status" value="1"/>
</dbReference>
<dbReference type="Gene3D" id="2.60.40.1260">
    <property type="entry name" value="Lamin Tail domain"/>
    <property type="match status" value="1"/>
</dbReference>
<dbReference type="PANTHER" id="PTHR37494:SF1">
    <property type="entry name" value="STAPHYLOCOCCUS AUREUS SURFACE PROTEIN A"/>
    <property type="match status" value="1"/>
</dbReference>
<dbReference type="PROSITE" id="PS51841">
    <property type="entry name" value="LTD"/>
    <property type="match status" value="1"/>
</dbReference>
<dbReference type="KEGG" id="mym:A176_007338"/>
<keyword evidence="3" id="KW-0255">Endonuclease</keyword>
<organism evidence="3 4">
    <name type="scientific">Pseudomyxococcus hansupus</name>
    <dbReference type="NCBI Taxonomy" id="1297742"/>
    <lineage>
        <taxon>Bacteria</taxon>
        <taxon>Pseudomonadati</taxon>
        <taxon>Myxococcota</taxon>
        <taxon>Myxococcia</taxon>
        <taxon>Myxococcales</taxon>
        <taxon>Cystobacterineae</taxon>
        <taxon>Myxococcaceae</taxon>
        <taxon>Pseudomyxococcus</taxon>
    </lineage>
</organism>
<name>A0A0H4X420_9BACT</name>
<evidence type="ECO:0000313" key="3">
    <source>
        <dbReference type="EMBL" id="AKQ70426.1"/>
    </source>
</evidence>
<dbReference type="InterPro" id="IPR001322">
    <property type="entry name" value="Lamin_tail_dom"/>
</dbReference>
<dbReference type="PROSITE" id="PS51257">
    <property type="entry name" value="PROKAR_LIPOPROTEIN"/>
    <property type="match status" value="1"/>
</dbReference>
<proteinExistence type="predicted"/>
<dbReference type="RefSeq" id="WP_002633966.1">
    <property type="nucleotide sequence ID" value="NZ_CP012109.1"/>
</dbReference>
<gene>
    <name evidence="3" type="ORF">A176_007338</name>
</gene>
<reference evidence="3 4" key="1">
    <citation type="journal article" date="2016" name="PLoS ONE">
        <title>Complete Genome Sequence and Comparative Genomics of a Novel Myxobacterium Myxococcus hansupus.</title>
        <authorList>
            <person name="Sharma G."/>
            <person name="Narwani T."/>
            <person name="Subramanian S."/>
        </authorList>
    </citation>
    <scope>NUCLEOTIDE SEQUENCE [LARGE SCALE GENOMIC DNA]</scope>
    <source>
        <strain evidence="4">mixupus</strain>
    </source>
</reference>
<dbReference type="STRING" id="1297742.A176_007338"/>